<evidence type="ECO:0000313" key="1">
    <source>
        <dbReference type="EMBL" id="RAK70237.1"/>
    </source>
</evidence>
<gene>
    <name evidence="1" type="ORF">DLM85_05155</name>
</gene>
<dbReference type="OrthoDB" id="7875217at2"/>
<sequence>MDWNQLREEVYYVDGSLRDIYVLNTTAEDWRRWVELVNGSYTVAFSNSVSGRTEDRIDFAVIQQWWATPDEVEWSTVRIHVRNYTINCHFLWDGDIENDIRPRDFQSVEDHEALLLYLQRVSEALQKPVRLTPENTEDVALIEVNGSDVRIAPPH</sequence>
<name>A0A328BSZ5_9BACT</name>
<keyword evidence="2" id="KW-1185">Reference proteome</keyword>
<proteinExistence type="predicted"/>
<dbReference type="EMBL" id="QHKM01000001">
    <property type="protein sequence ID" value="RAK70237.1"/>
    <property type="molecule type" value="Genomic_DNA"/>
</dbReference>
<dbReference type="RefSeq" id="WP_111476971.1">
    <property type="nucleotide sequence ID" value="NZ_QHKM01000001.1"/>
</dbReference>
<evidence type="ECO:0000313" key="2">
    <source>
        <dbReference type="Proteomes" id="UP000248553"/>
    </source>
</evidence>
<comment type="caution">
    <text evidence="1">The sequence shown here is derived from an EMBL/GenBank/DDBJ whole genome shotgun (WGS) entry which is preliminary data.</text>
</comment>
<reference evidence="2" key="1">
    <citation type="submission" date="2018-05" db="EMBL/GenBank/DDBJ databases">
        <authorList>
            <person name="Nie L."/>
        </authorList>
    </citation>
    <scope>NUCLEOTIDE SEQUENCE [LARGE SCALE GENOMIC DNA]</scope>
    <source>
        <strain evidence="2">NL</strain>
    </source>
</reference>
<dbReference type="AlphaFoldDB" id="A0A328BSZ5"/>
<protein>
    <submittedName>
        <fullName evidence="1">Uncharacterized protein</fullName>
    </submittedName>
</protein>
<dbReference type="Proteomes" id="UP000248553">
    <property type="component" value="Unassembled WGS sequence"/>
</dbReference>
<organism evidence="1 2">
    <name type="scientific">Hymenobacter edaphi</name>
    <dbReference type="NCBI Taxonomy" id="2211146"/>
    <lineage>
        <taxon>Bacteria</taxon>
        <taxon>Pseudomonadati</taxon>
        <taxon>Bacteroidota</taxon>
        <taxon>Cytophagia</taxon>
        <taxon>Cytophagales</taxon>
        <taxon>Hymenobacteraceae</taxon>
        <taxon>Hymenobacter</taxon>
    </lineage>
</organism>
<accession>A0A328BSZ5</accession>